<gene>
    <name evidence="1" type="ORF">A3J46_01015</name>
</gene>
<dbReference type="Proteomes" id="UP000177167">
    <property type="component" value="Unassembled WGS sequence"/>
</dbReference>
<sequence length="59" mass="7449">MPKKQIFRYRLYRCDQYYVEVWDTLERQWEELNRLPDGLLLLILEDTKKESLVRFKKKL</sequence>
<comment type="caution">
    <text evidence="1">The sequence shown here is derived from an EMBL/GenBank/DDBJ whole genome shotgun (WGS) entry which is preliminary data.</text>
</comment>
<reference evidence="1 2" key="1">
    <citation type="journal article" date="2016" name="Nat. Commun.">
        <title>Thousands of microbial genomes shed light on interconnected biogeochemical processes in an aquifer system.</title>
        <authorList>
            <person name="Anantharaman K."/>
            <person name="Brown C.T."/>
            <person name="Hug L.A."/>
            <person name="Sharon I."/>
            <person name="Castelle C.J."/>
            <person name="Probst A.J."/>
            <person name="Thomas B.C."/>
            <person name="Singh A."/>
            <person name="Wilkins M.J."/>
            <person name="Karaoz U."/>
            <person name="Brodie E.L."/>
            <person name="Williams K.H."/>
            <person name="Hubbard S.S."/>
            <person name="Banfield J.F."/>
        </authorList>
    </citation>
    <scope>NUCLEOTIDE SEQUENCE [LARGE SCALE GENOMIC DNA]</scope>
</reference>
<evidence type="ECO:0000313" key="2">
    <source>
        <dbReference type="Proteomes" id="UP000177167"/>
    </source>
</evidence>
<name>A0A1F8F4Z7_9BACT</name>
<evidence type="ECO:0000313" key="1">
    <source>
        <dbReference type="EMBL" id="OGN08203.1"/>
    </source>
</evidence>
<dbReference type="EMBL" id="MGJP01000067">
    <property type="protein sequence ID" value="OGN08203.1"/>
    <property type="molecule type" value="Genomic_DNA"/>
</dbReference>
<protein>
    <submittedName>
        <fullName evidence="1">Uncharacterized protein</fullName>
    </submittedName>
</protein>
<organism evidence="1 2">
    <name type="scientific">Candidatus Yanofskybacteria bacterium RIFCSPHIGHO2_02_FULL_41_11</name>
    <dbReference type="NCBI Taxonomy" id="1802675"/>
    <lineage>
        <taxon>Bacteria</taxon>
        <taxon>Candidatus Yanofskyibacteriota</taxon>
    </lineage>
</organism>
<accession>A0A1F8F4Z7</accession>
<dbReference type="AlphaFoldDB" id="A0A1F8F4Z7"/>
<proteinExistence type="predicted"/>